<dbReference type="SUPFAM" id="SSF52540">
    <property type="entry name" value="P-loop containing nucleoside triphosphate hydrolases"/>
    <property type="match status" value="1"/>
</dbReference>
<dbReference type="PANTHER" id="PTHR36978">
    <property type="entry name" value="P-LOOP CONTAINING NUCLEOTIDE TRIPHOSPHATE HYDROLASE"/>
    <property type="match status" value="1"/>
</dbReference>
<accession>A0A919GR77</accession>
<keyword evidence="2" id="KW-1185">Reference proteome</keyword>
<dbReference type="AlphaFoldDB" id="A0A919GR77"/>
<dbReference type="PANTHER" id="PTHR36978:SF4">
    <property type="entry name" value="P-LOOP CONTAINING NUCLEOSIDE TRIPHOSPHATE HYDROLASE PROTEIN"/>
    <property type="match status" value="1"/>
</dbReference>
<dbReference type="Proteomes" id="UP000603708">
    <property type="component" value="Unassembled WGS sequence"/>
</dbReference>
<dbReference type="EMBL" id="BNCD01000035">
    <property type="protein sequence ID" value="GHH88380.1"/>
    <property type="molecule type" value="Genomic_DNA"/>
</dbReference>
<proteinExistence type="predicted"/>
<dbReference type="InterPro" id="IPR027417">
    <property type="entry name" value="P-loop_NTPase"/>
</dbReference>
<organism evidence="1 2">
    <name type="scientific">Streptomyces sulfonofaciens</name>
    <dbReference type="NCBI Taxonomy" id="68272"/>
    <lineage>
        <taxon>Bacteria</taxon>
        <taxon>Bacillati</taxon>
        <taxon>Actinomycetota</taxon>
        <taxon>Actinomycetes</taxon>
        <taxon>Kitasatosporales</taxon>
        <taxon>Streptomycetaceae</taxon>
        <taxon>Streptomyces</taxon>
    </lineage>
</organism>
<dbReference type="RefSeq" id="WP_189938789.1">
    <property type="nucleotide sequence ID" value="NZ_BNCD01000035.1"/>
</dbReference>
<reference evidence="1" key="1">
    <citation type="journal article" date="2014" name="Int. J. Syst. Evol. Microbiol.">
        <title>Complete genome sequence of Corynebacterium casei LMG S-19264T (=DSM 44701T), isolated from a smear-ripened cheese.</title>
        <authorList>
            <consortium name="US DOE Joint Genome Institute (JGI-PGF)"/>
            <person name="Walter F."/>
            <person name="Albersmeier A."/>
            <person name="Kalinowski J."/>
            <person name="Ruckert C."/>
        </authorList>
    </citation>
    <scope>NUCLEOTIDE SEQUENCE</scope>
    <source>
        <strain evidence="1">JCM 5069</strain>
    </source>
</reference>
<comment type="caution">
    <text evidence="1">The sequence shown here is derived from an EMBL/GenBank/DDBJ whole genome shotgun (WGS) entry which is preliminary data.</text>
</comment>
<evidence type="ECO:0000313" key="1">
    <source>
        <dbReference type="EMBL" id="GHH88380.1"/>
    </source>
</evidence>
<dbReference type="Pfam" id="PF17784">
    <property type="entry name" value="Sulfotransfer_4"/>
    <property type="match status" value="1"/>
</dbReference>
<gene>
    <name evidence="1" type="ORF">GCM10018793_67870</name>
</gene>
<dbReference type="Gene3D" id="3.40.50.300">
    <property type="entry name" value="P-loop containing nucleotide triphosphate hydrolases"/>
    <property type="match status" value="1"/>
</dbReference>
<name>A0A919GR77_9ACTN</name>
<dbReference type="InterPro" id="IPR040632">
    <property type="entry name" value="Sulfotransfer_4"/>
</dbReference>
<evidence type="ECO:0000313" key="2">
    <source>
        <dbReference type="Proteomes" id="UP000603708"/>
    </source>
</evidence>
<reference evidence="1" key="2">
    <citation type="submission" date="2020-09" db="EMBL/GenBank/DDBJ databases">
        <authorList>
            <person name="Sun Q."/>
            <person name="Ohkuma M."/>
        </authorList>
    </citation>
    <scope>NUCLEOTIDE SEQUENCE</scope>
    <source>
        <strain evidence="1">JCM 5069</strain>
    </source>
</reference>
<sequence>MDVIGAGYGRTGTLSMQAALKRLGFDPCHHMAEVITNPLQMPLWQEELASDTLDVRRLFEGYRATVDFPGCVFWRELMEAWPEAKVVLTVRDPHRWYASARQTIFAKHMPHPQDVDPGTAAFIRFMSEELHPRILDVGGDRLLSEMDEDDAVKAFNRHIAEVKATVPAERLLVFQVSEGWGPLCDFLQVPVPEEEFPRVNESGGFAELAKQLLARRQRALVAARSAPGGDTDG</sequence>
<protein>
    <submittedName>
        <fullName evidence="1">Sulfotransferase family protein</fullName>
    </submittedName>
</protein>